<evidence type="ECO:0000313" key="2">
    <source>
        <dbReference type="Proteomes" id="UP000054843"/>
    </source>
</evidence>
<gene>
    <name evidence="1" type="ORF">T10_10764</name>
</gene>
<reference evidence="1 2" key="1">
    <citation type="submission" date="2015-01" db="EMBL/GenBank/DDBJ databases">
        <title>Evolution of Trichinella species and genotypes.</title>
        <authorList>
            <person name="Korhonen P.K."/>
            <person name="Edoardo P."/>
            <person name="Giuseppe L.R."/>
            <person name="Gasser R.B."/>
        </authorList>
    </citation>
    <scope>NUCLEOTIDE SEQUENCE [LARGE SCALE GENOMIC DNA]</scope>
    <source>
        <strain evidence="1">ISS1980</strain>
    </source>
</reference>
<keyword evidence="2" id="KW-1185">Reference proteome</keyword>
<dbReference type="Proteomes" id="UP000054843">
    <property type="component" value="Unassembled WGS sequence"/>
</dbReference>
<accession>A0A0V1MNQ5</accession>
<organism evidence="1 2">
    <name type="scientific">Trichinella papuae</name>
    <dbReference type="NCBI Taxonomy" id="268474"/>
    <lineage>
        <taxon>Eukaryota</taxon>
        <taxon>Metazoa</taxon>
        <taxon>Ecdysozoa</taxon>
        <taxon>Nematoda</taxon>
        <taxon>Enoplea</taxon>
        <taxon>Dorylaimia</taxon>
        <taxon>Trichinellida</taxon>
        <taxon>Trichinellidae</taxon>
        <taxon>Trichinella</taxon>
    </lineage>
</organism>
<evidence type="ECO:0000313" key="1">
    <source>
        <dbReference type="EMBL" id="KRZ73006.1"/>
    </source>
</evidence>
<comment type="caution">
    <text evidence="1">The sequence shown here is derived from an EMBL/GenBank/DDBJ whole genome shotgun (WGS) entry which is preliminary data.</text>
</comment>
<dbReference type="EMBL" id="JYDO01000069">
    <property type="protein sequence ID" value="KRZ73006.1"/>
    <property type="molecule type" value="Genomic_DNA"/>
</dbReference>
<sequence length="67" mass="8075">MSLCEHPLKQICQLLQEANMMFKYNNCLHRDNDRFSTNTTYTVHLKIKCQACMISEIELNYDYKKRL</sequence>
<protein>
    <submittedName>
        <fullName evidence="1">Uncharacterized protein</fullName>
    </submittedName>
</protein>
<dbReference type="AlphaFoldDB" id="A0A0V1MNQ5"/>
<name>A0A0V1MNQ5_9BILA</name>
<proteinExistence type="predicted"/>